<dbReference type="Pfam" id="PF05957">
    <property type="entry name" value="DUF883"/>
    <property type="match status" value="1"/>
</dbReference>
<dbReference type="InterPro" id="IPR010279">
    <property type="entry name" value="YqjD/ElaB"/>
</dbReference>
<dbReference type="OrthoDB" id="5298386at2"/>
<keyword evidence="4" id="KW-0997">Cell inner membrane</keyword>
<dbReference type="PANTHER" id="PTHR35893:SF3">
    <property type="entry name" value="INNER MEMBRANE PROTEIN"/>
    <property type="match status" value="1"/>
</dbReference>
<evidence type="ECO:0000259" key="10">
    <source>
        <dbReference type="Pfam" id="PF19029"/>
    </source>
</evidence>
<dbReference type="KEGG" id="kuy:FY550_10795"/>
<dbReference type="InterPro" id="IPR043604">
    <property type="entry name" value="DUF883_N"/>
</dbReference>
<sequence>MAMQPVERNARDVSKEQLREDLRQLSQTVEELMNATADDSRENVSRLRARAEERLRETRARLSAQGERVRTQTMDTVECCEHYVRENPWQSLGISAAAGMVAGLLIGRR</sequence>
<keyword evidence="7" id="KW-0472">Membrane</keyword>
<protein>
    <submittedName>
        <fullName evidence="11">DUF883 family protein</fullName>
    </submittedName>
</protein>
<keyword evidence="6" id="KW-1133">Transmembrane helix</keyword>
<evidence type="ECO:0000256" key="4">
    <source>
        <dbReference type="ARBA" id="ARBA00022519"/>
    </source>
</evidence>
<comment type="subcellular location">
    <subcellularLocation>
        <location evidence="1">Cell inner membrane</location>
        <topology evidence="1">Single-pass membrane protein</topology>
    </subcellularLocation>
</comment>
<evidence type="ECO:0000256" key="1">
    <source>
        <dbReference type="ARBA" id="ARBA00004377"/>
    </source>
</evidence>
<keyword evidence="12" id="KW-1185">Reference proteome</keyword>
<dbReference type="Proteomes" id="UP000322553">
    <property type="component" value="Chromosome"/>
</dbReference>
<evidence type="ECO:0000256" key="2">
    <source>
        <dbReference type="ARBA" id="ARBA00010423"/>
    </source>
</evidence>
<evidence type="ECO:0000313" key="12">
    <source>
        <dbReference type="Proteomes" id="UP000322553"/>
    </source>
</evidence>
<dbReference type="GO" id="GO:0043022">
    <property type="term" value="F:ribosome binding"/>
    <property type="evidence" value="ECO:0007669"/>
    <property type="project" value="InterPro"/>
</dbReference>
<organism evidence="11 12">
    <name type="scientific">Kushneria phosphatilytica</name>
    <dbReference type="NCBI Taxonomy" id="657387"/>
    <lineage>
        <taxon>Bacteria</taxon>
        <taxon>Pseudomonadati</taxon>
        <taxon>Pseudomonadota</taxon>
        <taxon>Gammaproteobacteria</taxon>
        <taxon>Oceanospirillales</taxon>
        <taxon>Halomonadaceae</taxon>
        <taxon>Kushneria</taxon>
    </lineage>
</organism>
<keyword evidence="5" id="KW-0812">Transmembrane</keyword>
<feature type="domain" description="DUF883" evidence="9">
    <location>
        <begin position="16"/>
        <end position="67"/>
    </location>
</feature>
<feature type="compositionally biased region" description="Basic and acidic residues" evidence="8">
    <location>
        <begin position="8"/>
        <end position="20"/>
    </location>
</feature>
<dbReference type="RefSeq" id="WP_084388121.1">
    <property type="nucleotide sequence ID" value="NZ_CP043420.1"/>
</dbReference>
<evidence type="ECO:0000313" key="11">
    <source>
        <dbReference type="EMBL" id="QEL11569.1"/>
    </source>
</evidence>
<evidence type="ECO:0000259" key="9">
    <source>
        <dbReference type="Pfam" id="PF05957"/>
    </source>
</evidence>
<evidence type="ECO:0000256" key="3">
    <source>
        <dbReference type="ARBA" id="ARBA00022475"/>
    </source>
</evidence>
<dbReference type="EMBL" id="CP043420">
    <property type="protein sequence ID" value="QEL11569.1"/>
    <property type="molecule type" value="Genomic_DNA"/>
</dbReference>
<dbReference type="PANTHER" id="PTHR35893">
    <property type="entry name" value="INNER MEMBRANE PROTEIN-RELATED"/>
    <property type="match status" value="1"/>
</dbReference>
<keyword evidence="3" id="KW-1003">Cell membrane</keyword>
<evidence type="ECO:0000256" key="7">
    <source>
        <dbReference type="ARBA" id="ARBA00023136"/>
    </source>
</evidence>
<evidence type="ECO:0000256" key="8">
    <source>
        <dbReference type="SAM" id="MobiDB-lite"/>
    </source>
</evidence>
<comment type="similarity">
    <text evidence="2">Belongs to the ElaB/YgaM/YqjD family.</text>
</comment>
<dbReference type="Pfam" id="PF19029">
    <property type="entry name" value="DUF883_C"/>
    <property type="match status" value="1"/>
</dbReference>
<evidence type="ECO:0000256" key="6">
    <source>
        <dbReference type="ARBA" id="ARBA00022989"/>
    </source>
</evidence>
<evidence type="ECO:0000256" key="5">
    <source>
        <dbReference type="ARBA" id="ARBA00022692"/>
    </source>
</evidence>
<reference evidence="11 12" key="1">
    <citation type="submission" date="2019-08" db="EMBL/GenBank/DDBJ databases">
        <title>Complete genome sequence of Kushneria sp. YCWA18, a halophilic phosphate-solubilizing bacterium isolated from Daqiao saltern in China.</title>
        <authorList>
            <person name="Du G.-X."/>
            <person name="Qu L.-Y."/>
        </authorList>
    </citation>
    <scope>NUCLEOTIDE SEQUENCE [LARGE SCALE GENOMIC DNA]</scope>
    <source>
        <strain evidence="11 12">YCWA18</strain>
    </source>
</reference>
<dbReference type="InterPro" id="IPR043605">
    <property type="entry name" value="DUF883_C"/>
</dbReference>
<dbReference type="AlphaFoldDB" id="A0A5C1A377"/>
<gene>
    <name evidence="11" type="ORF">FY550_10795</name>
</gene>
<name>A0A5C1A377_9GAMM</name>
<feature type="domain" description="DUF883" evidence="10">
    <location>
        <begin position="81"/>
        <end position="109"/>
    </location>
</feature>
<accession>A0A5C1A377</accession>
<proteinExistence type="inferred from homology"/>
<feature type="region of interest" description="Disordered" evidence="8">
    <location>
        <begin position="1"/>
        <end position="20"/>
    </location>
</feature>
<dbReference type="GO" id="GO:0005886">
    <property type="term" value="C:plasma membrane"/>
    <property type="evidence" value="ECO:0007669"/>
    <property type="project" value="UniProtKB-SubCell"/>
</dbReference>